<feature type="compositionally biased region" description="Acidic residues" evidence="12">
    <location>
        <begin position="275"/>
        <end position="284"/>
    </location>
</feature>
<dbReference type="Pfam" id="PF00069">
    <property type="entry name" value="Pkinase"/>
    <property type="match status" value="1"/>
</dbReference>
<keyword evidence="4" id="KW-0597">Phosphoprotein</keyword>
<evidence type="ECO:0000313" key="16">
    <source>
        <dbReference type="Proteomes" id="UP000694402"/>
    </source>
</evidence>
<dbReference type="GO" id="GO:0051262">
    <property type="term" value="P:protein tetramerization"/>
    <property type="evidence" value="ECO:0007669"/>
    <property type="project" value="InterPro"/>
</dbReference>
<dbReference type="PROSITE" id="PS50951">
    <property type="entry name" value="SARAH"/>
    <property type="match status" value="1"/>
</dbReference>
<evidence type="ECO:0000256" key="2">
    <source>
        <dbReference type="ARBA" id="ARBA00012513"/>
    </source>
</evidence>
<dbReference type="InterPro" id="IPR000719">
    <property type="entry name" value="Prot_kinase_dom"/>
</dbReference>
<dbReference type="Gene3D" id="4.10.170.10">
    <property type="entry name" value="p53-like tetramerisation domain"/>
    <property type="match status" value="1"/>
</dbReference>
<evidence type="ECO:0000259" key="13">
    <source>
        <dbReference type="PROSITE" id="PS50011"/>
    </source>
</evidence>
<dbReference type="GO" id="GO:0004674">
    <property type="term" value="F:protein serine/threonine kinase activity"/>
    <property type="evidence" value="ECO:0007669"/>
    <property type="project" value="UniProtKB-KW"/>
</dbReference>
<dbReference type="PANTHER" id="PTHR48012">
    <property type="entry name" value="STERILE20-LIKE KINASE, ISOFORM B-RELATED"/>
    <property type="match status" value="1"/>
</dbReference>
<feature type="compositionally biased region" description="Basic and acidic residues" evidence="12">
    <location>
        <begin position="264"/>
        <end position="274"/>
    </location>
</feature>
<dbReference type="Pfam" id="PF11629">
    <property type="entry name" value="Mst1_SARAH"/>
    <property type="match status" value="1"/>
</dbReference>
<dbReference type="GeneTree" id="ENSGT00940000154984"/>
<accession>A0A8C8GLN2</accession>
<dbReference type="InterPro" id="IPR017441">
    <property type="entry name" value="Protein_kinase_ATP_BS"/>
</dbReference>
<protein>
    <recommendedName>
        <fullName evidence="2">non-specific serine/threonine protein kinase</fullName>
        <ecNumber evidence="2">2.7.11.1</ecNumber>
    </recommendedName>
</protein>
<sequence>LPVDPVPQFFKLKKLSEDSLTKQPEEVFDVLEKLGEGSYGSVFKAIHKESGQVVAIKQVPVESDLQEIIKEISIMQQCDSPYVVKYYGSYFKNTDLWIVMEYCGAGSVSDIIRLRNKTLTEDEIATILKSTLKGLEYLHFMRKIHRDIKAGNILLNTEGHAKLADFGVAGQLTVCLPVCVCLSVSMAEGKPPYADIHPMRAIFMIPTNPPPTFRKPEMWTDYRLHTLLKKCLVKNPEQRATATWSTYCLPRSLLDLITESMEMKAKRQQEQQRELEEEDDSEVEVDSHTMVKSGSEGAGTMRATSTMSDGAQTMIEHGSTMLEADLGTMVINSDEEEEDNDEGSMRRHPTSQQALRPSFMDYFDKQDSKVQQESYNHNRQQEPGYHISQAKNVFPDNWKVPQDGDFDFLKNLDFEELQLRLTALDPMMEREIEELRQRYTAKRQPILDAMDAKKRRQQNF</sequence>
<feature type="region of interest" description="Disordered" evidence="12">
    <location>
        <begin position="264"/>
        <end position="303"/>
    </location>
</feature>
<dbReference type="InterPro" id="IPR011009">
    <property type="entry name" value="Kinase-like_dom_sf"/>
</dbReference>
<keyword evidence="16" id="KW-1185">Reference proteome</keyword>
<comment type="catalytic activity">
    <reaction evidence="9">
        <text>L-threonyl-[protein] + ATP = O-phospho-L-threonyl-[protein] + ADP + H(+)</text>
        <dbReference type="Rhea" id="RHEA:46608"/>
        <dbReference type="Rhea" id="RHEA-COMP:11060"/>
        <dbReference type="Rhea" id="RHEA-COMP:11605"/>
        <dbReference type="ChEBI" id="CHEBI:15378"/>
        <dbReference type="ChEBI" id="CHEBI:30013"/>
        <dbReference type="ChEBI" id="CHEBI:30616"/>
        <dbReference type="ChEBI" id="CHEBI:61977"/>
        <dbReference type="ChEBI" id="CHEBI:456216"/>
        <dbReference type="EC" id="2.7.11.1"/>
    </reaction>
</comment>
<evidence type="ECO:0000256" key="9">
    <source>
        <dbReference type="ARBA" id="ARBA00047899"/>
    </source>
</evidence>
<dbReference type="SMART" id="SM00220">
    <property type="entry name" value="S_TKc"/>
    <property type="match status" value="1"/>
</dbReference>
<evidence type="ECO:0000259" key="14">
    <source>
        <dbReference type="PROSITE" id="PS50951"/>
    </source>
</evidence>
<dbReference type="PROSITE" id="PS50011">
    <property type="entry name" value="PROTEIN_KINASE_DOM"/>
    <property type="match status" value="1"/>
</dbReference>
<keyword evidence="5" id="KW-0808">Transferase</keyword>
<dbReference type="InterPro" id="IPR011524">
    <property type="entry name" value="SARAH_dom"/>
</dbReference>
<dbReference type="GO" id="GO:0005524">
    <property type="term" value="F:ATP binding"/>
    <property type="evidence" value="ECO:0007669"/>
    <property type="project" value="UniProtKB-UniRule"/>
</dbReference>
<keyword evidence="8 11" id="KW-0067">ATP-binding</keyword>
<dbReference type="InterPro" id="IPR050629">
    <property type="entry name" value="STE20/SPS1-PAK"/>
</dbReference>
<dbReference type="FunFam" id="4.10.170.10:FF:000002">
    <property type="entry name" value="serine/threonine-protein kinase 3"/>
    <property type="match status" value="1"/>
</dbReference>
<dbReference type="PANTHER" id="PTHR48012:SF10">
    <property type="entry name" value="FI20177P1"/>
    <property type="match status" value="1"/>
</dbReference>
<comment type="catalytic activity">
    <reaction evidence="10">
        <text>L-seryl-[protein] + ATP = O-phospho-L-seryl-[protein] + ADP + H(+)</text>
        <dbReference type="Rhea" id="RHEA:17989"/>
        <dbReference type="Rhea" id="RHEA-COMP:9863"/>
        <dbReference type="Rhea" id="RHEA-COMP:11604"/>
        <dbReference type="ChEBI" id="CHEBI:15378"/>
        <dbReference type="ChEBI" id="CHEBI:29999"/>
        <dbReference type="ChEBI" id="CHEBI:30616"/>
        <dbReference type="ChEBI" id="CHEBI:83421"/>
        <dbReference type="ChEBI" id="CHEBI:456216"/>
        <dbReference type="EC" id="2.7.11.1"/>
    </reaction>
</comment>
<dbReference type="FunFam" id="3.30.200.20:FF:000410">
    <property type="entry name" value="Serine/threonine-protein kinase 3"/>
    <property type="match status" value="1"/>
</dbReference>
<dbReference type="InterPro" id="IPR036674">
    <property type="entry name" value="p53_tetramer_sf"/>
</dbReference>
<dbReference type="AlphaFoldDB" id="A0A8C8GLN2"/>
<gene>
    <name evidence="15" type="primary">STK3</name>
</gene>
<evidence type="ECO:0000256" key="6">
    <source>
        <dbReference type="ARBA" id="ARBA00022741"/>
    </source>
</evidence>
<evidence type="ECO:0000256" key="8">
    <source>
        <dbReference type="ARBA" id="ARBA00022840"/>
    </source>
</evidence>
<dbReference type="InterPro" id="IPR049568">
    <property type="entry name" value="Mst2_SARAH"/>
</dbReference>
<evidence type="ECO:0000256" key="5">
    <source>
        <dbReference type="ARBA" id="ARBA00022679"/>
    </source>
</evidence>
<feature type="binding site" evidence="11">
    <location>
        <position position="57"/>
    </location>
    <ligand>
        <name>ATP</name>
        <dbReference type="ChEBI" id="CHEBI:30616"/>
    </ligand>
</feature>
<dbReference type="EC" id="2.7.11.1" evidence="2"/>
<dbReference type="Gene3D" id="1.10.510.10">
    <property type="entry name" value="Transferase(Phosphotransferase) domain 1"/>
    <property type="match status" value="2"/>
</dbReference>
<feature type="domain" description="SARAH" evidence="14">
    <location>
        <begin position="406"/>
        <end position="453"/>
    </location>
</feature>
<proteinExistence type="inferred from homology"/>
<evidence type="ECO:0000256" key="10">
    <source>
        <dbReference type="ARBA" id="ARBA00048679"/>
    </source>
</evidence>
<feature type="region of interest" description="Disordered" evidence="12">
    <location>
        <begin position="334"/>
        <end position="356"/>
    </location>
</feature>
<reference evidence="15" key="1">
    <citation type="submission" date="2025-08" db="UniProtKB">
        <authorList>
            <consortium name="Ensembl"/>
        </authorList>
    </citation>
    <scope>IDENTIFICATION</scope>
</reference>
<organism evidence="15 16">
    <name type="scientific">Oncorhynchus tshawytscha</name>
    <name type="common">Chinook salmon</name>
    <name type="synonym">Salmo tshawytscha</name>
    <dbReference type="NCBI Taxonomy" id="74940"/>
    <lineage>
        <taxon>Eukaryota</taxon>
        <taxon>Metazoa</taxon>
        <taxon>Chordata</taxon>
        <taxon>Craniata</taxon>
        <taxon>Vertebrata</taxon>
        <taxon>Euteleostomi</taxon>
        <taxon>Actinopterygii</taxon>
        <taxon>Neopterygii</taxon>
        <taxon>Teleostei</taxon>
        <taxon>Protacanthopterygii</taxon>
        <taxon>Salmoniformes</taxon>
        <taxon>Salmonidae</taxon>
        <taxon>Salmoninae</taxon>
        <taxon>Oncorhynchus</taxon>
    </lineage>
</organism>
<evidence type="ECO:0000256" key="1">
    <source>
        <dbReference type="ARBA" id="ARBA00008874"/>
    </source>
</evidence>
<evidence type="ECO:0000256" key="11">
    <source>
        <dbReference type="PROSITE-ProRule" id="PRU10141"/>
    </source>
</evidence>
<evidence type="ECO:0000256" key="4">
    <source>
        <dbReference type="ARBA" id="ARBA00022553"/>
    </source>
</evidence>
<reference evidence="15" key="2">
    <citation type="submission" date="2025-09" db="UniProtKB">
        <authorList>
            <consortium name="Ensembl"/>
        </authorList>
    </citation>
    <scope>IDENTIFICATION</scope>
</reference>
<evidence type="ECO:0000256" key="12">
    <source>
        <dbReference type="SAM" id="MobiDB-lite"/>
    </source>
</evidence>
<dbReference type="SUPFAM" id="SSF56112">
    <property type="entry name" value="Protein kinase-like (PK-like)"/>
    <property type="match status" value="1"/>
</dbReference>
<keyword evidence="3" id="KW-0723">Serine/threonine-protein kinase</keyword>
<evidence type="ECO:0000256" key="3">
    <source>
        <dbReference type="ARBA" id="ARBA00022527"/>
    </source>
</evidence>
<dbReference type="Gene3D" id="1.10.287.4270">
    <property type="match status" value="1"/>
</dbReference>
<keyword evidence="7" id="KW-0418">Kinase</keyword>
<feature type="domain" description="Protein kinase" evidence="13">
    <location>
        <begin position="28"/>
        <end position="351"/>
    </location>
</feature>
<evidence type="ECO:0000256" key="7">
    <source>
        <dbReference type="ARBA" id="ARBA00022777"/>
    </source>
</evidence>
<dbReference type="Proteomes" id="UP000694402">
    <property type="component" value="Unassembled WGS sequence"/>
</dbReference>
<evidence type="ECO:0000313" key="15">
    <source>
        <dbReference type="Ensembl" id="ENSOTSP00005051827.2"/>
    </source>
</evidence>
<dbReference type="InterPro" id="IPR024205">
    <property type="entry name" value="Mst1_2_SARAH_domain"/>
</dbReference>
<name>A0A8C8GLN2_ONCTS</name>
<dbReference type="GO" id="GO:0007165">
    <property type="term" value="P:signal transduction"/>
    <property type="evidence" value="ECO:0007669"/>
    <property type="project" value="InterPro"/>
</dbReference>
<comment type="similarity">
    <text evidence="1">Belongs to the protein kinase superfamily. STE Ser/Thr protein kinase family. STE20 subfamily.</text>
</comment>
<dbReference type="GO" id="GO:0005737">
    <property type="term" value="C:cytoplasm"/>
    <property type="evidence" value="ECO:0007669"/>
    <property type="project" value="TreeGrafter"/>
</dbReference>
<keyword evidence="6 11" id="KW-0547">Nucleotide-binding</keyword>
<dbReference type="CDD" id="cd21888">
    <property type="entry name" value="SARAH_MST2"/>
    <property type="match status" value="1"/>
</dbReference>
<dbReference type="PROSITE" id="PS00107">
    <property type="entry name" value="PROTEIN_KINASE_ATP"/>
    <property type="match status" value="1"/>
</dbReference>
<dbReference type="Ensembl" id="ENSOTST00005056442.2">
    <property type="protein sequence ID" value="ENSOTSP00005051827.2"/>
    <property type="gene ID" value="ENSOTSG00005078233.1"/>
</dbReference>